<evidence type="ECO:0000256" key="2">
    <source>
        <dbReference type="ARBA" id="ARBA00022980"/>
    </source>
</evidence>
<feature type="domain" description="S1 motif" evidence="4">
    <location>
        <begin position="120"/>
        <end position="188"/>
    </location>
</feature>
<name>A0A9D2S3W7_9FIRM</name>
<dbReference type="AlphaFoldDB" id="A0A9D2S3W7"/>
<dbReference type="InterPro" id="IPR012340">
    <property type="entry name" value="NA-bd_OB-fold"/>
</dbReference>
<evidence type="ECO:0000256" key="3">
    <source>
        <dbReference type="ARBA" id="ARBA00023274"/>
    </source>
</evidence>
<dbReference type="GO" id="GO:0005840">
    <property type="term" value="C:ribosome"/>
    <property type="evidence" value="ECO:0007669"/>
    <property type="project" value="UniProtKB-KW"/>
</dbReference>
<dbReference type="PROSITE" id="PS50126">
    <property type="entry name" value="S1"/>
    <property type="match status" value="2"/>
</dbReference>
<comment type="caution">
    <text evidence="5">The sequence shown here is derived from an EMBL/GenBank/DDBJ whole genome shotgun (WGS) entry which is preliminary data.</text>
</comment>
<dbReference type="Proteomes" id="UP000886803">
    <property type="component" value="Unassembled WGS sequence"/>
</dbReference>
<keyword evidence="2" id="KW-0689">Ribosomal protein</keyword>
<sequence length="302" mass="33434">MLAYRAEGLCRNANHLTEEDLNRCAQNGEVLQSTALAFDTCRRLRFSLCGRRAYMPFEECLDPAPGEAIKEIAVLTRVGRPTCFLITGTAEEQGETVYLLSRAAAQRACRQNYLDQLESGSVIPCTVTHIENFGAFCDVGCGISALLPIDCLSVSRIASPADRVQVGQQLLCAVKNRDAQGRIVLTLRELLGTWSENAACFAAGETVVGIVRSVEEYGVFIEIAPNLAGLAEPDRQLHPGQAVSVYIKSILPDKMKIKLVVVNRNLNQPLRFEPHYFVTRGRIKRWIYSTPKSRKQIETVFG</sequence>
<dbReference type="GO" id="GO:0006412">
    <property type="term" value="P:translation"/>
    <property type="evidence" value="ECO:0007669"/>
    <property type="project" value="TreeGrafter"/>
</dbReference>
<dbReference type="GO" id="GO:1990904">
    <property type="term" value="C:ribonucleoprotein complex"/>
    <property type="evidence" value="ECO:0007669"/>
    <property type="project" value="UniProtKB-KW"/>
</dbReference>
<dbReference type="Pfam" id="PF00575">
    <property type="entry name" value="S1"/>
    <property type="match status" value="1"/>
</dbReference>
<comment type="similarity">
    <text evidence="1">Belongs to the bacterial ribosomal protein bS1 family.</text>
</comment>
<dbReference type="SUPFAM" id="SSF50249">
    <property type="entry name" value="Nucleic acid-binding proteins"/>
    <property type="match status" value="2"/>
</dbReference>
<gene>
    <name evidence="5" type="ORF">H9945_10825</name>
</gene>
<keyword evidence="3" id="KW-0687">Ribonucleoprotein</keyword>
<accession>A0A9D2S3W7</accession>
<dbReference type="PANTHER" id="PTHR10724:SF7">
    <property type="entry name" value="SMALL RIBOSOMAL SUBUNIT PROTEIN BS1C"/>
    <property type="match status" value="1"/>
</dbReference>
<evidence type="ECO:0000313" key="5">
    <source>
        <dbReference type="EMBL" id="HJB42977.1"/>
    </source>
</evidence>
<dbReference type="Gene3D" id="2.40.50.140">
    <property type="entry name" value="Nucleic acid-binding proteins"/>
    <property type="match status" value="2"/>
</dbReference>
<dbReference type="GO" id="GO:0003735">
    <property type="term" value="F:structural constituent of ribosome"/>
    <property type="evidence" value="ECO:0007669"/>
    <property type="project" value="TreeGrafter"/>
</dbReference>
<dbReference type="GO" id="GO:0003729">
    <property type="term" value="F:mRNA binding"/>
    <property type="evidence" value="ECO:0007669"/>
    <property type="project" value="TreeGrafter"/>
</dbReference>
<feature type="domain" description="S1 motif" evidence="4">
    <location>
        <begin position="204"/>
        <end position="230"/>
    </location>
</feature>
<evidence type="ECO:0000259" key="4">
    <source>
        <dbReference type="PROSITE" id="PS50126"/>
    </source>
</evidence>
<dbReference type="InterPro" id="IPR003029">
    <property type="entry name" value="S1_domain"/>
</dbReference>
<evidence type="ECO:0000313" key="6">
    <source>
        <dbReference type="Proteomes" id="UP000886803"/>
    </source>
</evidence>
<dbReference type="SMART" id="SM00316">
    <property type="entry name" value="S1"/>
    <property type="match status" value="2"/>
</dbReference>
<organism evidence="5 6">
    <name type="scientific">Candidatus Gemmiger avicola</name>
    <dbReference type="NCBI Taxonomy" id="2838605"/>
    <lineage>
        <taxon>Bacteria</taxon>
        <taxon>Bacillati</taxon>
        <taxon>Bacillota</taxon>
        <taxon>Clostridia</taxon>
        <taxon>Eubacteriales</taxon>
        <taxon>Gemmiger</taxon>
    </lineage>
</organism>
<reference evidence="5" key="1">
    <citation type="journal article" date="2021" name="PeerJ">
        <title>Extensive microbial diversity within the chicken gut microbiome revealed by metagenomics and culture.</title>
        <authorList>
            <person name="Gilroy R."/>
            <person name="Ravi A."/>
            <person name="Getino M."/>
            <person name="Pursley I."/>
            <person name="Horton D.L."/>
            <person name="Alikhan N.F."/>
            <person name="Baker D."/>
            <person name="Gharbi K."/>
            <person name="Hall N."/>
            <person name="Watson M."/>
            <person name="Adriaenssens E.M."/>
            <person name="Foster-Nyarko E."/>
            <person name="Jarju S."/>
            <person name="Secka A."/>
            <person name="Antonio M."/>
            <person name="Oren A."/>
            <person name="Chaudhuri R.R."/>
            <person name="La Ragione R."/>
            <person name="Hildebrand F."/>
            <person name="Pallen M.J."/>
        </authorList>
    </citation>
    <scope>NUCLEOTIDE SEQUENCE</scope>
    <source>
        <strain evidence="5">ChiBcec8-13705</strain>
    </source>
</reference>
<protein>
    <submittedName>
        <fullName evidence="5">S1 RNA-binding domain-containing protein</fullName>
    </submittedName>
</protein>
<dbReference type="InterPro" id="IPR050437">
    <property type="entry name" value="Ribos_protein_bS1-like"/>
</dbReference>
<dbReference type="EMBL" id="DWYG01000184">
    <property type="protein sequence ID" value="HJB42977.1"/>
    <property type="molecule type" value="Genomic_DNA"/>
</dbReference>
<reference evidence="5" key="2">
    <citation type="submission" date="2021-04" db="EMBL/GenBank/DDBJ databases">
        <authorList>
            <person name="Gilroy R."/>
        </authorList>
    </citation>
    <scope>NUCLEOTIDE SEQUENCE</scope>
    <source>
        <strain evidence="5">ChiBcec8-13705</strain>
    </source>
</reference>
<evidence type="ECO:0000256" key="1">
    <source>
        <dbReference type="ARBA" id="ARBA00006767"/>
    </source>
</evidence>
<proteinExistence type="inferred from homology"/>
<dbReference type="PANTHER" id="PTHR10724">
    <property type="entry name" value="30S RIBOSOMAL PROTEIN S1"/>
    <property type="match status" value="1"/>
</dbReference>